<dbReference type="InterPro" id="IPR016032">
    <property type="entry name" value="Sig_transdc_resp-reg_C-effctor"/>
</dbReference>
<dbReference type="Pfam" id="PF00196">
    <property type="entry name" value="GerE"/>
    <property type="match status" value="1"/>
</dbReference>
<gene>
    <name evidence="5" type="ORF">Cflav_PD5831</name>
</gene>
<dbReference type="AlphaFoldDB" id="B9XB11"/>
<evidence type="ECO:0000256" key="1">
    <source>
        <dbReference type="ARBA" id="ARBA00023015"/>
    </source>
</evidence>
<keyword evidence="3" id="KW-0804">Transcription</keyword>
<dbReference type="SUPFAM" id="SSF46894">
    <property type="entry name" value="C-terminal effector domain of the bipartite response regulators"/>
    <property type="match status" value="1"/>
</dbReference>
<dbReference type="PRINTS" id="PR00038">
    <property type="entry name" value="HTHLUXR"/>
</dbReference>
<proteinExistence type="predicted"/>
<dbReference type="SMART" id="SM00421">
    <property type="entry name" value="HTH_LUXR"/>
    <property type="match status" value="1"/>
</dbReference>
<reference evidence="5 6" key="1">
    <citation type="journal article" date="2011" name="J. Bacteriol.">
        <title>Genome sequence of 'Pedosphaera parvula' Ellin514, an aerobic Verrucomicrobial isolate from pasture soil.</title>
        <authorList>
            <person name="Kant R."/>
            <person name="van Passel M.W."/>
            <person name="Sangwan P."/>
            <person name="Palva A."/>
            <person name="Lucas S."/>
            <person name="Copeland A."/>
            <person name="Lapidus A."/>
            <person name="Glavina Del Rio T."/>
            <person name="Dalin E."/>
            <person name="Tice H."/>
            <person name="Bruce D."/>
            <person name="Goodwin L."/>
            <person name="Pitluck S."/>
            <person name="Chertkov O."/>
            <person name="Larimer F.W."/>
            <person name="Land M.L."/>
            <person name="Hauser L."/>
            <person name="Brettin T.S."/>
            <person name="Detter J.C."/>
            <person name="Han S."/>
            <person name="de Vos W.M."/>
            <person name="Janssen P.H."/>
            <person name="Smidt H."/>
        </authorList>
    </citation>
    <scope>NUCLEOTIDE SEQUENCE [LARGE SCALE GENOMIC DNA]</scope>
    <source>
        <strain evidence="5 6">Ellin514</strain>
    </source>
</reference>
<feature type="domain" description="HTH luxR-type" evidence="4">
    <location>
        <begin position="47"/>
        <end position="112"/>
    </location>
</feature>
<dbReference type="Proteomes" id="UP000003688">
    <property type="component" value="Unassembled WGS sequence"/>
</dbReference>
<dbReference type="GO" id="GO:0003677">
    <property type="term" value="F:DNA binding"/>
    <property type="evidence" value="ECO:0007669"/>
    <property type="project" value="UniProtKB-KW"/>
</dbReference>
<organism evidence="5 6">
    <name type="scientific">Pedosphaera parvula (strain Ellin514)</name>
    <dbReference type="NCBI Taxonomy" id="320771"/>
    <lineage>
        <taxon>Bacteria</taxon>
        <taxon>Pseudomonadati</taxon>
        <taxon>Verrucomicrobiota</taxon>
        <taxon>Pedosphaerae</taxon>
        <taxon>Pedosphaerales</taxon>
        <taxon>Pedosphaeraceae</taxon>
        <taxon>Pedosphaera</taxon>
    </lineage>
</organism>
<accession>B9XB11</accession>
<evidence type="ECO:0000313" key="5">
    <source>
        <dbReference type="EMBL" id="EEF63196.1"/>
    </source>
</evidence>
<keyword evidence="2" id="KW-0238">DNA-binding</keyword>
<dbReference type="Gene3D" id="3.40.50.2300">
    <property type="match status" value="1"/>
</dbReference>
<protein>
    <submittedName>
        <fullName evidence="5">Transcriptional regulator, LuxR family</fullName>
    </submittedName>
</protein>
<dbReference type="CDD" id="cd06170">
    <property type="entry name" value="LuxR_C_like"/>
    <property type="match status" value="1"/>
</dbReference>
<dbReference type="EMBL" id="ABOX02000002">
    <property type="protein sequence ID" value="EEF63196.1"/>
    <property type="molecule type" value="Genomic_DNA"/>
</dbReference>
<dbReference type="STRING" id="320771.Cflav_PD5831"/>
<name>B9XB11_PEDPL</name>
<dbReference type="InterPro" id="IPR000792">
    <property type="entry name" value="Tscrpt_reg_LuxR_C"/>
</dbReference>
<dbReference type="PROSITE" id="PS00622">
    <property type="entry name" value="HTH_LUXR_1"/>
    <property type="match status" value="1"/>
</dbReference>
<evidence type="ECO:0000259" key="4">
    <source>
        <dbReference type="PROSITE" id="PS50043"/>
    </source>
</evidence>
<keyword evidence="6" id="KW-1185">Reference proteome</keyword>
<keyword evidence="1" id="KW-0805">Transcription regulation</keyword>
<evidence type="ECO:0000256" key="2">
    <source>
        <dbReference type="ARBA" id="ARBA00023125"/>
    </source>
</evidence>
<dbReference type="PROSITE" id="PS50043">
    <property type="entry name" value="HTH_LUXR_2"/>
    <property type="match status" value="1"/>
</dbReference>
<dbReference type="InterPro" id="IPR039420">
    <property type="entry name" value="WalR-like"/>
</dbReference>
<comment type="caution">
    <text evidence="5">The sequence shown here is derived from an EMBL/GenBank/DDBJ whole genome shotgun (WGS) entry which is preliminary data.</text>
</comment>
<dbReference type="PANTHER" id="PTHR43214">
    <property type="entry name" value="TWO-COMPONENT RESPONSE REGULATOR"/>
    <property type="match status" value="1"/>
</dbReference>
<sequence>MPQVYLLKQTPRPELLAALQEVNRGGSPMASNIARRVVQSFQQTRPHASEADELSNREQEVLDLLARGYLYKEIAENLNISVATVNTYIRRVYEKLHVRSRAQAVAKYTRFAGREELPKTKT</sequence>
<evidence type="ECO:0000256" key="3">
    <source>
        <dbReference type="ARBA" id="ARBA00023163"/>
    </source>
</evidence>
<evidence type="ECO:0000313" key="6">
    <source>
        <dbReference type="Proteomes" id="UP000003688"/>
    </source>
</evidence>
<dbReference type="PANTHER" id="PTHR43214:SF24">
    <property type="entry name" value="TRANSCRIPTIONAL REGULATORY PROTEIN NARL-RELATED"/>
    <property type="match status" value="1"/>
</dbReference>
<dbReference type="GO" id="GO:0006355">
    <property type="term" value="P:regulation of DNA-templated transcription"/>
    <property type="evidence" value="ECO:0007669"/>
    <property type="project" value="InterPro"/>
</dbReference>